<accession>A0ABP8C0K3</accession>
<organism evidence="1 2">
    <name type="scientific">Actinomadura meridiana</name>
    <dbReference type="NCBI Taxonomy" id="559626"/>
    <lineage>
        <taxon>Bacteria</taxon>
        <taxon>Bacillati</taxon>
        <taxon>Actinomycetota</taxon>
        <taxon>Actinomycetes</taxon>
        <taxon>Streptosporangiales</taxon>
        <taxon>Thermomonosporaceae</taxon>
        <taxon>Actinomadura</taxon>
    </lineage>
</organism>
<gene>
    <name evidence="1" type="ORF">GCM10022254_29090</name>
</gene>
<evidence type="ECO:0008006" key="3">
    <source>
        <dbReference type="Google" id="ProtNLM"/>
    </source>
</evidence>
<name>A0ABP8C0K3_9ACTN</name>
<reference evidence="2" key="1">
    <citation type="journal article" date="2019" name="Int. J. Syst. Evol. Microbiol.">
        <title>The Global Catalogue of Microorganisms (GCM) 10K type strain sequencing project: providing services to taxonomists for standard genome sequencing and annotation.</title>
        <authorList>
            <consortium name="The Broad Institute Genomics Platform"/>
            <consortium name="The Broad Institute Genome Sequencing Center for Infectious Disease"/>
            <person name="Wu L."/>
            <person name="Ma J."/>
        </authorList>
    </citation>
    <scope>NUCLEOTIDE SEQUENCE [LARGE SCALE GENOMIC DNA]</scope>
    <source>
        <strain evidence="2">JCM 17440</strain>
    </source>
</reference>
<proteinExistence type="predicted"/>
<dbReference type="EMBL" id="BAABAS010000006">
    <property type="protein sequence ID" value="GAA4231569.1"/>
    <property type="molecule type" value="Genomic_DNA"/>
</dbReference>
<protein>
    <recommendedName>
        <fullName evidence="3">XRE family transcriptional regulator</fullName>
    </recommendedName>
</protein>
<evidence type="ECO:0000313" key="1">
    <source>
        <dbReference type="EMBL" id="GAA4231569.1"/>
    </source>
</evidence>
<sequence>MTDQHRPQWAIRIEAERHARGWGTFKAARRLYAAVGIDDPDLSQIKNLSRQINRHEKGLVYPADWGSAYATAFGMEENALFGEESTDLSAGTVHHGSDPDDGGEDVKRRAALQLLAALGAGTVIPPGALEEILSGIEHATGENVDVDEWERAVHEYGQQVVVQPTGALVGDLTADIIAVGRQLDRKCAPYEQARLLRVSAGLSGLLAIELGDAGEDRAARVAWSTARRAADASGDRGLRVWTRGRAAQDAFWSGRPPEIVAELADQAIAIANGASSPGLARAHAAHAYMAADQRDNVRALASVTQVKEAVERLPEPTSSQTVLDFQESQMRWAESYVLTRIGDPQAVATVDRAIAAYPSSSVVPIKGLSLMRAEALVRTREIDSGLQQAIATIQDRPDFVAKGSDTLARRVLAALPEKARGLPGARELRVLTSAI</sequence>
<evidence type="ECO:0000313" key="2">
    <source>
        <dbReference type="Proteomes" id="UP001501710"/>
    </source>
</evidence>
<dbReference type="Proteomes" id="UP001501710">
    <property type="component" value="Unassembled WGS sequence"/>
</dbReference>
<keyword evidence="2" id="KW-1185">Reference proteome</keyword>
<dbReference type="RefSeq" id="WP_344895962.1">
    <property type="nucleotide sequence ID" value="NZ_BAABAS010000006.1"/>
</dbReference>
<comment type="caution">
    <text evidence="1">The sequence shown here is derived from an EMBL/GenBank/DDBJ whole genome shotgun (WGS) entry which is preliminary data.</text>
</comment>